<keyword evidence="3" id="KW-1185">Reference proteome</keyword>
<dbReference type="AlphaFoldDB" id="A0A3P7LKX6"/>
<evidence type="ECO:0000313" key="2">
    <source>
        <dbReference type="EMBL" id="VDN11483.1"/>
    </source>
</evidence>
<feature type="compositionally biased region" description="Basic residues" evidence="1">
    <location>
        <begin position="116"/>
        <end position="128"/>
    </location>
</feature>
<dbReference type="EMBL" id="UYRU01051543">
    <property type="protein sequence ID" value="VDN11483.1"/>
    <property type="molecule type" value="Genomic_DNA"/>
</dbReference>
<gene>
    <name evidence="2" type="ORF">DILT_LOCUS7314</name>
</gene>
<reference evidence="2 3" key="1">
    <citation type="submission" date="2018-11" db="EMBL/GenBank/DDBJ databases">
        <authorList>
            <consortium name="Pathogen Informatics"/>
        </authorList>
    </citation>
    <scope>NUCLEOTIDE SEQUENCE [LARGE SCALE GENOMIC DNA]</scope>
</reference>
<sequence>MGAEPCHLTVRRPALAATSTDRYRSPCHVAHGSRVEANIVIIMCIWGVCGEVGTTFRCKFCGTQFCMVCGRGEFIGTMVEFDKCFVCSSRNFKENIPNPHARRYTPEKLALMQKNNPKKGKGKKDKKK</sequence>
<accession>A0A3P7LKX6</accession>
<name>A0A3P7LKX6_DIBLA</name>
<dbReference type="OrthoDB" id="5970946at2759"/>
<evidence type="ECO:0000313" key="3">
    <source>
        <dbReference type="Proteomes" id="UP000281553"/>
    </source>
</evidence>
<proteinExistence type="predicted"/>
<organism evidence="2 3">
    <name type="scientific">Dibothriocephalus latus</name>
    <name type="common">Fish tapeworm</name>
    <name type="synonym">Diphyllobothrium latum</name>
    <dbReference type="NCBI Taxonomy" id="60516"/>
    <lineage>
        <taxon>Eukaryota</taxon>
        <taxon>Metazoa</taxon>
        <taxon>Spiralia</taxon>
        <taxon>Lophotrochozoa</taxon>
        <taxon>Platyhelminthes</taxon>
        <taxon>Cestoda</taxon>
        <taxon>Eucestoda</taxon>
        <taxon>Diphyllobothriidea</taxon>
        <taxon>Diphyllobothriidae</taxon>
        <taxon>Dibothriocephalus</taxon>
    </lineage>
</organism>
<protein>
    <submittedName>
        <fullName evidence="2">Uncharacterized protein</fullName>
    </submittedName>
</protein>
<feature type="region of interest" description="Disordered" evidence="1">
    <location>
        <begin position="98"/>
        <end position="128"/>
    </location>
</feature>
<dbReference type="Proteomes" id="UP000281553">
    <property type="component" value="Unassembled WGS sequence"/>
</dbReference>
<evidence type="ECO:0000256" key="1">
    <source>
        <dbReference type="SAM" id="MobiDB-lite"/>
    </source>
</evidence>